<dbReference type="GO" id="GO:0071711">
    <property type="term" value="P:basement membrane organization"/>
    <property type="evidence" value="ECO:0007669"/>
    <property type="project" value="UniProtKB-ARBA"/>
</dbReference>
<feature type="domain" description="Laminin EGF-like" evidence="20">
    <location>
        <begin position="1418"/>
        <end position="1462"/>
    </location>
</feature>
<name>A0A6J2YT37_SITOR</name>
<keyword evidence="10 16" id="KW-1015">Disulfide bond</keyword>
<keyword evidence="11" id="KW-0325">Glycoprotein</keyword>
<feature type="disulfide bond" evidence="16">
    <location>
        <begin position="633"/>
        <end position="645"/>
    </location>
</feature>
<feature type="domain" description="Laminin EGF-like" evidence="20">
    <location>
        <begin position="633"/>
        <end position="682"/>
    </location>
</feature>
<dbReference type="FunFam" id="2.10.25.10:FF:000069">
    <property type="entry name" value="Laminin subunit alpha 1"/>
    <property type="match status" value="1"/>
</dbReference>
<feature type="domain" description="Laminin G" evidence="19">
    <location>
        <begin position="3517"/>
        <end position="3693"/>
    </location>
</feature>
<keyword evidence="7" id="KW-0084">Basement membrane</keyword>
<evidence type="ECO:0000256" key="7">
    <source>
        <dbReference type="ARBA" id="ARBA00022869"/>
    </source>
</evidence>
<dbReference type="SMART" id="SM00281">
    <property type="entry name" value="LamB"/>
    <property type="match status" value="1"/>
</dbReference>
<dbReference type="GO" id="GO:0030334">
    <property type="term" value="P:regulation of cell migration"/>
    <property type="evidence" value="ECO:0007669"/>
    <property type="project" value="InterPro"/>
</dbReference>
<dbReference type="PROSITE" id="PS01248">
    <property type="entry name" value="EGF_LAM_1"/>
    <property type="match status" value="7"/>
</dbReference>
<dbReference type="InParanoid" id="A0A6J2YT37"/>
<dbReference type="Gene3D" id="2.60.120.260">
    <property type="entry name" value="Galactose-binding domain-like"/>
    <property type="match status" value="1"/>
</dbReference>
<feature type="domain" description="Laminin EGF-like" evidence="20">
    <location>
        <begin position="450"/>
        <end position="495"/>
    </location>
</feature>
<evidence type="ECO:0000256" key="2">
    <source>
        <dbReference type="ARBA" id="ARBA00004316"/>
    </source>
</evidence>
<feature type="region of interest" description="Disordered" evidence="17">
    <location>
        <begin position="3274"/>
        <end position="3355"/>
    </location>
</feature>
<dbReference type="Gene3D" id="2.60.120.200">
    <property type="match status" value="5"/>
</dbReference>
<evidence type="ECO:0000256" key="18">
    <source>
        <dbReference type="SAM" id="SignalP"/>
    </source>
</evidence>
<feature type="domain" description="Laminin EGF-like" evidence="20">
    <location>
        <begin position="588"/>
        <end position="632"/>
    </location>
</feature>
<feature type="disulfide bond" evidence="16">
    <location>
        <begin position="452"/>
        <end position="469"/>
    </location>
</feature>
<dbReference type="SMART" id="SM00181">
    <property type="entry name" value="EGF"/>
    <property type="match status" value="10"/>
</dbReference>
<dbReference type="CDD" id="cd00055">
    <property type="entry name" value="EGF_Lam"/>
    <property type="match status" value="21"/>
</dbReference>
<evidence type="ECO:0000256" key="5">
    <source>
        <dbReference type="ARBA" id="ARBA00022729"/>
    </source>
</evidence>
<evidence type="ECO:0000256" key="15">
    <source>
        <dbReference type="PROSITE-ProRule" id="PRU00122"/>
    </source>
</evidence>
<dbReference type="PROSITE" id="PS50025">
    <property type="entry name" value="LAM_G_DOMAIN"/>
    <property type="match status" value="5"/>
</dbReference>
<feature type="disulfide bond" evidence="16">
    <location>
        <begin position="1952"/>
        <end position="1966"/>
    </location>
</feature>
<dbReference type="FunFam" id="2.10.25.10:FF:000011">
    <property type="entry name" value="Cadherin EGF LAG seven-pass G-type receptor"/>
    <property type="match status" value="1"/>
</dbReference>
<feature type="disulfide bond" evidence="16">
    <location>
        <begin position="1511"/>
        <end position="1523"/>
    </location>
</feature>
<dbReference type="Pfam" id="PF06009">
    <property type="entry name" value="Laminin_II"/>
    <property type="match status" value="1"/>
</dbReference>
<dbReference type="FunFam" id="2.10.25.10:FF:000051">
    <property type="entry name" value="Laminin subunit alpha 4"/>
    <property type="match status" value="1"/>
</dbReference>
<dbReference type="GO" id="GO:0016477">
    <property type="term" value="P:cell migration"/>
    <property type="evidence" value="ECO:0007669"/>
    <property type="project" value="UniProtKB-ARBA"/>
</dbReference>
<dbReference type="FunFam" id="2.10.25.10:FF:000082">
    <property type="entry name" value="Laminin subunit alpha 1"/>
    <property type="match status" value="1"/>
</dbReference>
<dbReference type="InterPro" id="IPR050440">
    <property type="entry name" value="Laminin/Netrin_ECM"/>
</dbReference>
<feature type="domain" description="Laminin EGF-like" evidence="20">
    <location>
        <begin position="1463"/>
        <end position="1510"/>
    </location>
</feature>
<dbReference type="FunCoup" id="A0A6J2YT37">
    <property type="interactions" value="64"/>
</dbReference>
<dbReference type="GO" id="GO:0006950">
    <property type="term" value="P:response to stress"/>
    <property type="evidence" value="ECO:0007669"/>
    <property type="project" value="UniProtKB-ARBA"/>
</dbReference>
<dbReference type="OrthoDB" id="10011303at2759"/>
<keyword evidence="13 16" id="KW-0424">Laminin EGF-like domain</keyword>
<dbReference type="PROSITE" id="PS50027">
    <property type="entry name" value="EGF_LAM_2"/>
    <property type="match status" value="13"/>
</dbReference>
<dbReference type="InterPro" id="IPR001791">
    <property type="entry name" value="Laminin_G"/>
</dbReference>
<dbReference type="Pfam" id="PF24973">
    <property type="entry name" value="EGF_LMN_ATRN"/>
    <property type="match status" value="1"/>
</dbReference>
<dbReference type="Proteomes" id="UP000504635">
    <property type="component" value="Unplaced"/>
</dbReference>
<dbReference type="Pfam" id="PF00053">
    <property type="entry name" value="EGF_laminin"/>
    <property type="match status" value="18"/>
</dbReference>
<feature type="disulfide bond" evidence="16">
    <location>
        <begin position="1393"/>
        <end position="1402"/>
    </location>
</feature>
<organism evidence="23 24">
    <name type="scientific">Sitophilus oryzae</name>
    <name type="common">Rice weevil</name>
    <name type="synonym">Curculio oryzae</name>
    <dbReference type="NCBI Taxonomy" id="7048"/>
    <lineage>
        <taxon>Eukaryota</taxon>
        <taxon>Metazoa</taxon>
        <taxon>Ecdysozoa</taxon>
        <taxon>Arthropoda</taxon>
        <taxon>Hexapoda</taxon>
        <taxon>Insecta</taxon>
        <taxon>Pterygota</taxon>
        <taxon>Neoptera</taxon>
        <taxon>Endopterygota</taxon>
        <taxon>Coleoptera</taxon>
        <taxon>Polyphaga</taxon>
        <taxon>Cucujiformia</taxon>
        <taxon>Curculionidae</taxon>
        <taxon>Dryophthorinae</taxon>
        <taxon>Sitophilus</taxon>
    </lineage>
</organism>
<evidence type="ECO:0000256" key="8">
    <source>
        <dbReference type="ARBA" id="ARBA00022889"/>
    </source>
</evidence>
<feature type="region of interest" description="Disordered" evidence="17">
    <location>
        <begin position="2165"/>
        <end position="2209"/>
    </location>
</feature>
<dbReference type="InterPro" id="IPR002049">
    <property type="entry name" value="LE_dom"/>
</dbReference>
<feature type="disulfide bond" evidence="16">
    <location>
        <begin position="1988"/>
        <end position="1997"/>
    </location>
</feature>
<dbReference type="KEGG" id="soy:115889992"/>
<keyword evidence="4" id="KW-0272">Extracellular matrix</keyword>
<accession>A0A6J2YT37</accession>
<keyword evidence="3" id="KW-0964">Secreted</keyword>
<feature type="disulfide bond" evidence="16">
    <location>
        <begin position="1372"/>
        <end position="1384"/>
    </location>
</feature>
<dbReference type="RefSeq" id="XP_030765960.1">
    <property type="nucleotide sequence ID" value="XM_030910100.1"/>
</dbReference>
<feature type="domain" description="Laminin G" evidence="19">
    <location>
        <begin position="3057"/>
        <end position="3225"/>
    </location>
</feature>
<evidence type="ECO:0000256" key="1">
    <source>
        <dbReference type="ARBA" id="ARBA00004302"/>
    </source>
</evidence>
<dbReference type="GO" id="GO:0061564">
    <property type="term" value="P:axon development"/>
    <property type="evidence" value="ECO:0007669"/>
    <property type="project" value="UniProtKB-ARBA"/>
</dbReference>
<dbReference type="GO" id="GO:0007155">
    <property type="term" value="P:cell adhesion"/>
    <property type="evidence" value="ECO:0007669"/>
    <property type="project" value="UniProtKB-KW"/>
</dbReference>
<feature type="disulfide bond" evidence="16">
    <location>
        <begin position="1435"/>
        <end position="1444"/>
    </location>
</feature>
<feature type="disulfide bond" evidence="15">
    <location>
        <begin position="3198"/>
        <end position="3225"/>
    </location>
</feature>
<feature type="disulfide bond" evidence="16">
    <location>
        <begin position="563"/>
        <end position="572"/>
    </location>
</feature>
<feature type="disulfide bond" evidence="16">
    <location>
        <begin position="608"/>
        <end position="617"/>
    </location>
</feature>
<dbReference type="CDD" id="cd02795">
    <property type="entry name" value="CBM6-CBM35-CBM36_like"/>
    <property type="match status" value="1"/>
</dbReference>
<dbReference type="Pfam" id="PF00055">
    <property type="entry name" value="Laminin_N"/>
    <property type="match status" value="1"/>
</dbReference>
<feature type="disulfide bond" evidence="16">
    <location>
        <begin position="498"/>
        <end position="515"/>
    </location>
</feature>
<dbReference type="GO" id="GO:0030155">
    <property type="term" value="P:regulation of cell adhesion"/>
    <property type="evidence" value="ECO:0007669"/>
    <property type="project" value="InterPro"/>
</dbReference>
<dbReference type="PROSITE" id="PS51117">
    <property type="entry name" value="LAMININ_NTER"/>
    <property type="match status" value="1"/>
</dbReference>
<feature type="domain" description="Laminin EGF-like" evidence="20">
    <location>
        <begin position="1372"/>
        <end position="1417"/>
    </location>
</feature>
<feature type="domain" description="Laminin EGF-like" evidence="20">
    <location>
        <begin position="1969"/>
        <end position="2015"/>
    </location>
</feature>
<feature type="domain" description="Laminin EGF-like" evidence="20">
    <location>
        <begin position="1916"/>
        <end position="1968"/>
    </location>
</feature>
<feature type="disulfide bond" evidence="16">
    <location>
        <begin position="471"/>
        <end position="480"/>
    </location>
</feature>
<dbReference type="FunFam" id="2.10.25.10:FF:000388">
    <property type="entry name" value="Laminin subunit alpha"/>
    <property type="match status" value="1"/>
</dbReference>
<dbReference type="GO" id="GO:0045995">
    <property type="term" value="P:regulation of embryonic development"/>
    <property type="evidence" value="ECO:0007669"/>
    <property type="project" value="InterPro"/>
</dbReference>
<evidence type="ECO:0000256" key="4">
    <source>
        <dbReference type="ARBA" id="ARBA00022530"/>
    </source>
</evidence>
<keyword evidence="23" id="KW-1185">Reference proteome</keyword>
<keyword evidence="9" id="KW-0175">Coiled coil</keyword>
<dbReference type="FunFam" id="2.10.25.10:FF:000074">
    <property type="entry name" value="Laminin subunit alpha"/>
    <property type="match status" value="1"/>
</dbReference>
<evidence type="ECO:0000256" key="9">
    <source>
        <dbReference type="ARBA" id="ARBA00023054"/>
    </source>
</evidence>
<feature type="disulfide bond" evidence="16">
    <location>
        <begin position="588"/>
        <end position="600"/>
    </location>
</feature>
<feature type="signal peptide" evidence="18">
    <location>
        <begin position="1"/>
        <end position="25"/>
    </location>
</feature>
<dbReference type="InterPro" id="IPR000034">
    <property type="entry name" value="Laminin_IV"/>
</dbReference>
<dbReference type="GO" id="GO:0009888">
    <property type="term" value="P:tissue development"/>
    <property type="evidence" value="ECO:0007669"/>
    <property type="project" value="TreeGrafter"/>
</dbReference>
<feature type="disulfide bond" evidence="16">
    <location>
        <begin position="2036"/>
        <end position="2045"/>
    </location>
</feature>
<feature type="disulfide bond" evidence="16">
    <location>
        <begin position="450"/>
        <end position="462"/>
    </location>
</feature>
<dbReference type="SUPFAM" id="SSF57196">
    <property type="entry name" value="EGF/Laminin"/>
    <property type="match status" value="18"/>
</dbReference>
<dbReference type="GO" id="GO:0009887">
    <property type="term" value="P:animal organ morphogenesis"/>
    <property type="evidence" value="ECO:0007669"/>
    <property type="project" value="TreeGrafter"/>
</dbReference>
<dbReference type="SMART" id="SM00136">
    <property type="entry name" value="LamNT"/>
    <property type="match status" value="1"/>
</dbReference>
<dbReference type="Pfam" id="PF06008">
    <property type="entry name" value="Laminin_I"/>
    <property type="match status" value="1"/>
</dbReference>
<dbReference type="FunFam" id="2.10.25.10:FF:000106">
    <property type="entry name" value="Heparan sulfate proteoglycan 2"/>
    <property type="match status" value="1"/>
</dbReference>
<evidence type="ECO:0000256" key="13">
    <source>
        <dbReference type="ARBA" id="ARBA00023292"/>
    </source>
</evidence>
<dbReference type="Gene3D" id="2.10.25.10">
    <property type="entry name" value="Laminin"/>
    <property type="match status" value="19"/>
</dbReference>
<feature type="domain" description="Laminin N-terminal" evidence="22">
    <location>
        <begin position="24"/>
        <end position="275"/>
    </location>
</feature>
<feature type="domain" description="Laminin EGF-like" evidence="20">
    <location>
        <begin position="2016"/>
        <end position="2062"/>
    </location>
</feature>
<dbReference type="Gene3D" id="2.170.300.10">
    <property type="entry name" value="Tie2 ligand-binding domain superfamily"/>
    <property type="match status" value="1"/>
</dbReference>
<feature type="disulfide bond" evidence="15">
    <location>
        <begin position="3666"/>
        <end position="3693"/>
    </location>
</feature>
<dbReference type="SMART" id="SM00180">
    <property type="entry name" value="EGF_Lam"/>
    <property type="match status" value="22"/>
</dbReference>
<sequence>MGPLEGLRPVVLLFLIIWRLQRASCETLTPPYFNLAEGKNITATATCGVDTEGPELYCKLIGSNSDNEPNVNVIQGQYCDYCDPRTPGKHHPPEHAVDGKETWWQSPPLSRGMKYQEVNLTIDLGQEFHVAYVYITMGNSPRPGLWVLEKSADYGKTYTPWQYFSDSPADCETYFGKESLQPITRDDSVICTTEYSKIVPLEGGEIPIGVLKHRPSATHYFNSTVLQEWTRATNVRFRFLRTKNLLGHLMSVARQDPTVTRRYFYSIKDISIGGRCMCNGHAQTCDIPDPKDPRILMCNCRHNTCGSKCNVCCPGFEQKAWRQSKYDDPFKCEPCNCFQHSNECVYDAEIDKKHLSLDIYGNYKGGGICQNCRHNTEGINCNKCKPKFFRPYNKHWNETDVCHPCNCDNFYSTGNCAEGSGRCECKIQFTPPNCDSCSFGYYSYPECKPCECFINGTVDLQCSYTDGTCHCKENFDGKDCKECSSGYYNFPECTACECDAVGSDTESCDQSSGNCTCKANFSGQKCSQCQDGFFDYPSCKYCNCDIKGTKDGICDKGTGKCICKEGYGGERCDVCVFGFYGYPDCKPCSCNKVGSLGDICNALGKCNCLDNYAGRTCDQCSPGYYSYPECRPCECDTLGSLGLSCDNDGKCSCHDHFAGLKCNQCKEGFYNFPTCEDCNCHPAGVVEGFAGCGSVPAGELCECKERVEGRICNKCKPLFWNLSPHNAQGCEECNCNKSGVLGGIAVCDSEDGQCVCKPSVVARGCSECVDGTYKLEEDNLFGCTDCGCDVGGSINNVCNKKTGQCLCQSRVTGRTCKEPLQAHYFPTLYQYQYEVEDGRTAENTRVRYAHDENIFSNYSWKGYAVFSSHLQREVIQEINIFKPSLYRIVFRYVNPNPYTVTGGVRIIPDNPNANEQYLKVHFKSTPIPDFTTASGESSTVATPFVVDPGRWSINININDSVLLDYFVLLPEDFYLATVLNYKIETPCTINQTDLCRHYAYPNISYYDRTFGVGGYTTDGKKDEILKEYFKDSNHLQNIKVYNRVPLLNSNQSEIYFNLTASKPGAYVLLVNYITPLDDLRTHRVNVVAQTKYGPQNGNVILYSCPYTSMCRQVVTNERDGVGIFEIDGNSMVVQLKSEDSNVGIHSIYLIPYAEWSLDFIKPKPVCVSKDGNCVVGSFINPPETKKIQFEQDVEEELLKNRPPIHQYNNNTYIWLNKGYNTMDLRGKVPYAGYYSFVLHYYQPDHPAFNLDVIIQNGQFYEASVPIEHCPSESGCRSPVFQSDRNNKFNLLENFLITFKQPENRNVYLDYILVIPADLYNERSLQEEDLDRTGEFISTCGSNNFNIDTSHKGFCRDSVFSITASHNTGALPCQCDYAGSVSFECEKFGGQCPCKDNIIGRQCTACKTGYFGFPDCRPCNCPSTAYCQPETGKCICPPHVIGAKCEECEPRTFGYDKLIGCETCNCNPLGVLNDNLQCDTQNGRCPCKANIVGRTCDNCEAGYFSFPDCASCDCNVNGTDSEICDKQTAECFCKRYVVGLHCEFCKEGSFNLQSSNPDGCTQCYCSGKATKCGSAKYVNVPIYDMSGWTLVGLTFKEDILNVTDLNITTESLDSNAIGVVLSNLDESTVGYFSAPPSYLGKLLASYGGSLVYSIFFSIGPNGSAIASPDVVLKGPNGYLQYSSVDQPSANVNFEAEVDFSELVFSTASGDYAKRTEIMDVLKDLKGIYIKASYWTHGETTRLTNVNLGYGIPREEYRKRYPNYPLPPDMASVEQCVCEPNYQGLSCEECSPRYYRIKSEGSLEGACVPCDCNGHSSRCDVNTGVCLDCQHNTRGDHCELCDVGYHGDARGGTPNDCLICACPLPTSSNNFATACDVSSDGEHINCDCKEGYFGARCQGCAAGFYGRPEVLGDYCKPCKCSGNIDVQDPSSCDTETGKCLRCLNNTFGEACALCAPGFYGDAIERKDCQACICDEYGTSRCDHTTGICVCKQNVVGEKCDRCLEEHYGFQSGQGCTSCGCAEAAESNECVDATGQCRCKPGVTGRACDRCSAGYWNYTADGCVSCGCKSEFSLGFGCNALTGQCECLPGVIGEKCDQCPHRWAFLPDSGCHQCDNCHHALLNETDLLAELIDPVIREFNSTQSGYFTRRRLDSMREQLEKLKPKFDELDPSHIDLSGPTQELESLEQDSKNLNRKSNYSLQNSEERRTESTQLKDKAEVLYGNLPNIEREALKAIEDIDKISGQISEEAGSEVEKALQEGQALLEDMKIYNLTGREQEANKQLEKVNELLNNVTQYKIPVENLEKEVEAIKGNIKGFNDKLDDLYNHTQYSLNTAKEAENIIARNGKDRLKGKLDNIDNQISQSKINLDDSEGLLVNASELIDTSIGKLKQLQDLPDELDSRNKEFSSRLDSDKEAIDNIKKLKPQVQDHASNLSEKVEKLEHILSDSQFGSKDAIRAARAYRDIVDAVKSAHDAAESAQNDTDHAVSILSNVQERTLESDGISSTALDDAQKLKEKAKNDLEPVLRRAILLFNPVKGVHENNDMLLKDVEQILKNIEHFSEPLDKNYRTATKMAEEAISHTTNVDEKVNASFAKLPEEKEKAQALPKEVDDIKRDVIQTQKQIDAANETLPSIIESLEQLPNIQKKRNETSEGIKNSINKLSQQIELARDIANQIKVGVKFYPNTTLELRNPSNIEDLTTSTKISGYFKTDKPNGLIFYLGNPNGTSLRKTKTDDYMALIVQNGFPVLNLDIGNGREQVILNDKRVDDGVWYQFIIERVGHNVKLSIREEYADGQDHVITQEQSLQGPLTIFNLDKEKSKLFVGGFPVNYDMQHDIDVNSFDGEIEDLVVGNNPVSLWNFVEGYENNHGAVERDKLVVLQPSTGYRFNGQGYVLIDARSFQLRLKSAITLAFKTFATEGLLFLAGKENTFVALELRNGKILYQYNLGSGTKKFASTKQYNDGNWHKISAIRDGARGKLTIDNDEVMDVTQDITGSGLEMIETVTFGGYPHPHPFKDVTNIKFDGCINNVTITGELVDLRNHLKSFDVTPGCPAKFAPLVSFNKSRRGYVGWDRISIDNDLHISLKFKTREKNGLVFYLTDADQSNGVSLALVGGHLKVISQKIELVSSETFDDGDWHVVSVIHNGTILRIDFDDLGNKVTDSTPPPLHVLHATMYVGGLPRRIRPLQGTVGSEEPFHGCITDLTVNGNVKNFANTTDKLLEILDKCILDADYLPTDPSVHLLPELPPIEEATLPPITEIPIVTEDPFHHINNARGDGGLDVLPESGTQQPKVEQEQTEKPAVTPAARGPVPRPPLTTPKPAQSGCALPANPPREDLKLNGHRFGAQPNSRMEYNTPRGKFRKSFDFSLEFKTSEPNGILFYVSDIKGHKQYASLLLSDSYLVFTFKTENPPLVIKSDLAYNDNEWHYVQFSRQGSEGKLIIDNKDIPGRSVHKTQTLDLHIPFYLGGIHPDATEQVLQNLNTTAQFKGCIRNFHMNNKPMENPKETGVIPCSDNVEFGTYFGGGPGTFVKLKERYNVGQMFNIKMDIKPRVNSGLLIAVHGKRDCVVLEMAHGNLRLTVDNGKANITTTYIPPGNDSFSLCDGQWHEIQAVKSKNVVTLSVDKVFTDPQIGPSSVISSNTGSALFLGGHKFIKRVRGITSRTSFVGCIKNVYLNNDFIDLESTHVEGNVTVGTCRTD</sequence>
<dbReference type="FunFam" id="2.10.25.10:FF:000034">
    <property type="entry name" value="Laminin subunit alpha 3"/>
    <property type="match status" value="1"/>
</dbReference>
<feature type="disulfide bond" evidence="16">
    <location>
        <begin position="1486"/>
        <end position="1495"/>
    </location>
</feature>
<feature type="disulfide bond" evidence="16">
    <location>
        <begin position="1940"/>
        <end position="1949"/>
    </location>
</feature>
<dbReference type="GO" id="GO:0005604">
    <property type="term" value="C:basement membrane"/>
    <property type="evidence" value="ECO:0007669"/>
    <property type="project" value="UniProtKB-SubCell"/>
</dbReference>
<dbReference type="GO" id="GO:0042995">
    <property type="term" value="C:cell projection"/>
    <property type="evidence" value="ECO:0007669"/>
    <property type="project" value="UniProtKB-SubCell"/>
</dbReference>
<dbReference type="PANTHER" id="PTHR10574:SF406">
    <property type="entry name" value="LAMININ SUBUNIT ALPHA 5"/>
    <property type="match status" value="1"/>
</dbReference>
<evidence type="ECO:0000313" key="24">
    <source>
        <dbReference type="RefSeq" id="XP_030765960.1"/>
    </source>
</evidence>
<keyword evidence="8" id="KW-0130">Cell adhesion</keyword>
<feature type="domain" description="Laminin EGF-like" evidence="20">
    <location>
        <begin position="1511"/>
        <end position="1561"/>
    </location>
</feature>
<feature type="domain" description="Laminin IV type A" evidence="21">
    <location>
        <begin position="1582"/>
        <end position="1773"/>
    </location>
</feature>
<feature type="chain" id="PRO_5027003185" evidence="18">
    <location>
        <begin position="26"/>
        <end position="3696"/>
    </location>
</feature>
<feature type="disulfide bond" evidence="16">
    <location>
        <begin position="1513"/>
        <end position="1530"/>
    </location>
</feature>
<feature type="domain" description="Laminin EGF-like" evidence="20">
    <location>
        <begin position="1808"/>
        <end position="1857"/>
    </location>
</feature>
<evidence type="ECO:0000256" key="16">
    <source>
        <dbReference type="PROSITE-ProRule" id="PRU00460"/>
    </source>
</evidence>
<comment type="subunit">
    <text evidence="14">Laminin is a complex glycoprotein, consisting of three different polypeptide chains (alpha, beta, gamma), which are bound to each other by disulfide bonds into a cross-shaped molecule comprising one long and three short arms with globules at each end.</text>
</comment>
<dbReference type="InterPro" id="IPR010307">
    <property type="entry name" value="Laminin_dom_II"/>
</dbReference>
<feature type="disulfide bond" evidence="16">
    <location>
        <begin position="1374"/>
        <end position="1391"/>
    </location>
</feature>
<keyword evidence="12" id="KW-0966">Cell projection</keyword>
<protein>
    <submittedName>
        <fullName evidence="24">Laminin subunit alpha</fullName>
    </submittedName>
</protein>
<proteinExistence type="predicted"/>
<dbReference type="FunFam" id="2.10.25.10:FF:000083">
    <property type="entry name" value="Laminin subunit alpha"/>
    <property type="match status" value="1"/>
</dbReference>
<feature type="disulfide bond" evidence="16">
    <location>
        <begin position="496"/>
        <end position="508"/>
    </location>
</feature>
<dbReference type="InterPro" id="IPR008211">
    <property type="entry name" value="Laminin_N"/>
</dbReference>
<dbReference type="InterPro" id="IPR000742">
    <property type="entry name" value="EGF"/>
</dbReference>
<gene>
    <name evidence="24" type="primary">LOC115889992</name>
</gene>
<feature type="disulfide bond" evidence="16">
    <location>
        <begin position="1827"/>
        <end position="1836"/>
    </location>
</feature>
<evidence type="ECO:0000259" key="20">
    <source>
        <dbReference type="PROSITE" id="PS50027"/>
    </source>
</evidence>
<comment type="subcellular location">
    <subcellularLocation>
        <location evidence="2">Cell projection</location>
    </subcellularLocation>
    <subcellularLocation>
        <location evidence="1">Secreted</location>
        <location evidence="1">Extracellular space</location>
        <location evidence="1">Extracellular matrix</location>
        <location evidence="1">Basement membrane</location>
    </subcellularLocation>
</comment>
<evidence type="ECO:0000259" key="19">
    <source>
        <dbReference type="PROSITE" id="PS50025"/>
    </source>
</evidence>
<dbReference type="FunFam" id="2.10.25.10:FF:000189">
    <property type="entry name" value="Laminin subunit alpha 2"/>
    <property type="match status" value="1"/>
</dbReference>
<dbReference type="SMART" id="SM00282">
    <property type="entry name" value="LamG"/>
    <property type="match status" value="5"/>
</dbReference>
<dbReference type="PROSITE" id="PS51115">
    <property type="entry name" value="LAMININ_IVA"/>
    <property type="match status" value="1"/>
</dbReference>
<evidence type="ECO:0000256" key="14">
    <source>
        <dbReference type="ARBA" id="ARBA00065619"/>
    </source>
</evidence>
<feature type="disulfide bond" evidence="16">
    <location>
        <begin position="542"/>
        <end position="554"/>
    </location>
</feature>
<feature type="domain" description="Laminin EGF-like" evidence="20">
    <location>
        <begin position="496"/>
        <end position="541"/>
    </location>
</feature>
<dbReference type="FunFam" id="2.60.120.260:FF:000092">
    <property type="entry name" value="Laminin subunit alpha-3"/>
    <property type="match status" value="1"/>
</dbReference>
<keyword evidence="6" id="KW-0677">Repeat</keyword>
<keyword evidence="5 18" id="KW-0732">Signal</keyword>
<dbReference type="InterPro" id="IPR056863">
    <property type="entry name" value="LMN_ATRN_NET-like_EGF"/>
</dbReference>
<evidence type="ECO:0000256" key="6">
    <source>
        <dbReference type="ARBA" id="ARBA00022737"/>
    </source>
</evidence>
<dbReference type="InterPro" id="IPR013320">
    <property type="entry name" value="ConA-like_dom_sf"/>
</dbReference>
<dbReference type="InterPro" id="IPR009254">
    <property type="entry name" value="Laminin_aI"/>
</dbReference>
<dbReference type="FunFam" id="2.10.25.10:FF:000090">
    <property type="entry name" value="laminin subunit alpha"/>
    <property type="match status" value="1"/>
</dbReference>
<dbReference type="Pfam" id="PF00052">
    <property type="entry name" value="Laminin_B"/>
    <property type="match status" value="1"/>
</dbReference>
<dbReference type="GeneID" id="115889992"/>
<dbReference type="FunFam" id="2.10.25.10:FF:000224">
    <property type="entry name" value="Usherin"/>
    <property type="match status" value="1"/>
</dbReference>
<dbReference type="Pfam" id="PF02210">
    <property type="entry name" value="Laminin_G_2"/>
    <property type="match status" value="5"/>
</dbReference>
<comment type="caution">
    <text evidence="16">Lacks conserved residue(s) required for the propagation of feature annotation.</text>
</comment>
<dbReference type="GO" id="GO:0030054">
    <property type="term" value="C:cell junction"/>
    <property type="evidence" value="ECO:0007669"/>
    <property type="project" value="UniProtKB-ARBA"/>
</dbReference>
<evidence type="ECO:0000256" key="10">
    <source>
        <dbReference type="ARBA" id="ARBA00023157"/>
    </source>
</evidence>
<feature type="domain" description="Laminin G" evidence="19">
    <location>
        <begin position="3339"/>
        <end position="3510"/>
    </location>
</feature>
<evidence type="ECO:0000256" key="12">
    <source>
        <dbReference type="ARBA" id="ARBA00023273"/>
    </source>
</evidence>
<dbReference type="PRINTS" id="PR00011">
    <property type="entry name" value="EGFLAMININ"/>
</dbReference>
<feature type="domain" description="Laminin EGF-like" evidence="20">
    <location>
        <begin position="542"/>
        <end position="587"/>
    </location>
</feature>
<evidence type="ECO:0000259" key="21">
    <source>
        <dbReference type="PROSITE" id="PS51115"/>
    </source>
</evidence>
<dbReference type="CTD" id="38723"/>
<dbReference type="CDD" id="cd00110">
    <property type="entry name" value="LamG"/>
    <property type="match status" value="5"/>
</dbReference>
<evidence type="ECO:0000313" key="23">
    <source>
        <dbReference type="Proteomes" id="UP000504635"/>
    </source>
</evidence>
<feature type="disulfide bond" evidence="16">
    <location>
        <begin position="544"/>
        <end position="561"/>
    </location>
</feature>
<feature type="disulfide bond" evidence="16">
    <location>
        <begin position="517"/>
        <end position="526"/>
    </location>
</feature>
<reference evidence="24" key="1">
    <citation type="submission" date="2025-08" db="UniProtKB">
        <authorList>
            <consortium name="RefSeq"/>
        </authorList>
    </citation>
    <scope>IDENTIFICATION</scope>
    <source>
        <tissue evidence="24">Gonads</tissue>
    </source>
</reference>
<evidence type="ECO:0000256" key="3">
    <source>
        <dbReference type="ARBA" id="ARBA00022525"/>
    </source>
</evidence>
<feature type="domain" description="Laminin G" evidence="19">
    <location>
        <begin position="2677"/>
        <end position="2876"/>
    </location>
</feature>
<feature type="domain" description="Laminin G" evidence="19">
    <location>
        <begin position="2881"/>
        <end position="3050"/>
    </location>
</feature>
<dbReference type="PANTHER" id="PTHR10574">
    <property type="entry name" value="NETRIN/LAMININ-RELATED"/>
    <property type="match status" value="1"/>
</dbReference>
<dbReference type="FunFam" id="2.10.25.10:FF:000407">
    <property type="entry name" value="Laminin subunit alpha-3"/>
    <property type="match status" value="1"/>
</dbReference>
<evidence type="ECO:0000259" key="22">
    <source>
        <dbReference type="PROSITE" id="PS51117"/>
    </source>
</evidence>
<evidence type="ECO:0000256" key="17">
    <source>
        <dbReference type="SAM" id="MobiDB-lite"/>
    </source>
</evidence>
<feature type="disulfide bond" evidence="16">
    <location>
        <begin position="1532"/>
        <end position="1541"/>
    </location>
</feature>
<feature type="disulfide bond" evidence="16">
    <location>
        <begin position="653"/>
        <end position="662"/>
    </location>
</feature>
<dbReference type="GO" id="GO:0005102">
    <property type="term" value="F:signaling receptor binding"/>
    <property type="evidence" value="ECO:0007669"/>
    <property type="project" value="InterPro"/>
</dbReference>
<dbReference type="SUPFAM" id="SSF49899">
    <property type="entry name" value="Concanavalin A-like lectins/glucanases"/>
    <property type="match status" value="5"/>
</dbReference>
<evidence type="ECO:0000256" key="11">
    <source>
        <dbReference type="ARBA" id="ARBA00023180"/>
    </source>
</evidence>